<dbReference type="Proteomes" id="UP000664132">
    <property type="component" value="Unassembled WGS sequence"/>
</dbReference>
<dbReference type="AlphaFoldDB" id="A0A8H7WGY9"/>
<feature type="region of interest" description="Disordered" evidence="1">
    <location>
        <begin position="1"/>
        <end position="119"/>
    </location>
</feature>
<feature type="compositionally biased region" description="Low complexity" evidence="1">
    <location>
        <begin position="389"/>
        <end position="412"/>
    </location>
</feature>
<organism evidence="2 3">
    <name type="scientific">Cadophora malorum</name>
    <dbReference type="NCBI Taxonomy" id="108018"/>
    <lineage>
        <taxon>Eukaryota</taxon>
        <taxon>Fungi</taxon>
        <taxon>Dikarya</taxon>
        <taxon>Ascomycota</taxon>
        <taxon>Pezizomycotina</taxon>
        <taxon>Leotiomycetes</taxon>
        <taxon>Helotiales</taxon>
        <taxon>Ploettnerulaceae</taxon>
        <taxon>Cadophora</taxon>
    </lineage>
</organism>
<keyword evidence="3" id="KW-1185">Reference proteome</keyword>
<evidence type="ECO:0000256" key="1">
    <source>
        <dbReference type="SAM" id="MobiDB-lite"/>
    </source>
</evidence>
<feature type="compositionally biased region" description="Acidic residues" evidence="1">
    <location>
        <begin position="430"/>
        <end position="446"/>
    </location>
</feature>
<feature type="region of interest" description="Disordered" evidence="1">
    <location>
        <begin position="321"/>
        <end position="343"/>
    </location>
</feature>
<evidence type="ECO:0000313" key="2">
    <source>
        <dbReference type="EMBL" id="KAG4424738.1"/>
    </source>
</evidence>
<dbReference type="OrthoDB" id="3557166at2759"/>
<feature type="compositionally biased region" description="Basic and acidic residues" evidence="1">
    <location>
        <begin position="259"/>
        <end position="278"/>
    </location>
</feature>
<feature type="compositionally biased region" description="Polar residues" evidence="1">
    <location>
        <begin position="500"/>
        <end position="529"/>
    </location>
</feature>
<feature type="compositionally biased region" description="Polar residues" evidence="1">
    <location>
        <begin position="286"/>
        <end position="302"/>
    </location>
</feature>
<gene>
    <name evidence="2" type="ORF">IFR04_002086</name>
</gene>
<reference evidence="2" key="1">
    <citation type="submission" date="2021-02" db="EMBL/GenBank/DDBJ databases">
        <title>Genome sequence Cadophora malorum strain M34.</title>
        <authorList>
            <person name="Stefanovic E."/>
            <person name="Vu D."/>
            <person name="Scully C."/>
            <person name="Dijksterhuis J."/>
            <person name="Roader J."/>
            <person name="Houbraken J."/>
        </authorList>
    </citation>
    <scope>NUCLEOTIDE SEQUENCE</scope>
    <source>
        <strain evidence="2">M34</strain>
    </source>
</reference>
<proteinExistence type="predicted"/>
<evidence type="ECO:0000313" key="3">
    <source>
        <dbReference type="Proteomes" id="UP000664132"/>
    </source>
</evidence>
<feature type="compositionally biased region" description="Basic residues" evidence="1">
    <location>
        <begin position="79"/>
        <end position="95"/>
    </location>
</feature>
<feature type="compositionally biased region" description="Acidic residues" evidence="1">
    <location>
        <begin position="64"/>
        <end position="74"/>
    </location>
</feature>
<protein>
    <submittedName>
        <fullName evidence="2">Uncharacterized protein</fullName>
    </submittedName>
</protein>
<comment type="caution">
    <text evidence="2">The sequence shown here is derived from an EMBL/GenBank/DDBJ whole genome shotgun (WGS) entry which is preliminary data.</text>
</comment>
<feature type="compositionally biased region" description="Acidic residues" evidence="1">
    <location>
        <begin position="456"/>
        <end position="475"/>
    </location>
</feature>
<feature type="compositionally biased region" description="Basic and acidic residues" evidence="1">
    <location>
        <begin position="101"/>
        <end position="111"/>
    </location>
</feature>
<name>A0A8H7WGY9_9HELO</name>
<feature type="compositionally biased region" description="Polar residues" evidence="1">
    <location>
        <begin position="484"/>
        <end position="493"/>
    </location>
</feature>
<feature type="region of interest" description="Disordered" evidence="1">
    <location>
        <begin position="259"/>
        <end position="303"/>
    </location>
</feature>
<sequence>MQAAREPPKRSAAVFDDDGNSSTAKRQRFASSPSQDSDENGQTPLGITFGDPVPAIVQEKDVEIEIADSQEDAENEKTRTKKFKKAKKASSKKKSVQNINDNEKDSPERASDSSINIDDIPVMTSPKDVLTRLGAKQFMFNQRECKAIVRWMRMHRTYKISSHKTEFNELMHHLGYTSALLSHKDQNELRTKLRTKMAALHTNMKKTGAITDDYDGYDSSGSGVFRPLPFEEWTLMWYKKGWDGSLHKPDQKTYEKVMNERDDDAASSKRAGKERDHGEAEEDGDQVNNGENVSGEEQTEAPNTLYEGEFDGTELFVVEEPSEIPEKEDRPPPEDDESAESNGWNTYILNKEIIDEHDWNYRVVTAQHLGIDLKDLATLYPDPFPGYEPPSRATSAPPATPTRPDTSTAPSAPCTPSPAPTKSSGRPDSDESISLEVTDAEDEDEDRVPGTRAIDYADDSDEDMGDDEMDEEDMVDNIGADVGHQSQTSTTTAGHRKNDTQVSTPSTPMTPQRSISRQSRTPRSATPTVYSAIWSPKD</sequence>
<feature type="region of interest" description="Disordered" evidence="1">
    <location>
        <begin position="384"/>
        <end position="538"/>
    </location>
</feature>
<accession>A0A8H7WGY9</accession>
<feature type="compositionally biased region" description="Polar residues" evidence="1">
    <location>
        <begin position="20"/>
        <end position="45"/>
    </location>
</feature>
<feature type="compositionally biased region" description="Basic and acidic residues" evidence="1">
    <location>
        <begin position="324"/>
        <end position="333"/>
    </location>
</feature>
<dbReference type="EMBL" id="JAFJYH010000017">
    <property type="protein sequence ID" value="KAG4424738.1"/>
    <property type="molecule type" value="Genomic_DNA"/>
</dbReference>